<dbReference type="PANTHER" id="PTHR11161">
    <property type="entry name" value="O-ACYLTRANSFERASE"/>
    <property type="match status" value="1"/>
</dbReference>
<accession>A0A6J1SNS7</accession>
<dbReference type="PANTHER" id="PTHR11161:SF71">
    <property type="entry name" value="NOSE RESISTANT-TO-FLUOXETINE PROTEIN N-TERMINAL DOMAIN-CONTAINING PROTEIN"/>
    <property type="match status" value="1"/>
</dbReference>
<keyword evidence="1" id="KW-1133">Transmembrane helix</keyword>
<feature type="transmembrane region" description="Helical" evidence="1">
    <location>
        <begin position="53"/>
        <end position="75"/>
    </location>
</feature>
<dbReference type="InterPro" id="IPR002656">
    <property type="entry name" value="Acyl_transf_3_dom"/>
</dbReference>
<reference evidence="4" key="1">
    <citation type="submission" date="2025-08" db="UniProtKB">
        <authorList>
            <consortium name="RefSeq"/>
        </authorList>
    </citation>
    <scope>IDENTIFICATION</scope>
    <source>
        <tissue evidence="4">Whole organism</tissue>
    </source>
</reference>
<proteinExistence type="predicted"/>
<evidence type="ECO:0000313" key="4">
    <source>
        <dbReference type="RefSeq" id="XP_026282567.1"/>
    </source>
</evidence>
<dbReference type="InterPro" id="IPR052728">
    <property type="entry name" value="O2_lipid_transport_reg"/>
</dbReference>
<dbReference type="KEGG" id="foc:113209336"/>
<evidence type="ECO:0000313" key="3">
    <source>
        <dbReference type="Proteomes" id="UP000504606"/>
    </source>
</evidence>
<feature type="transmembrane region" description="Helical" evidence="1">
    <location>
        <begin position="159"/>
        <end position="178"/>
    </location>
</feature>
<feature type="domain" description="Acyltransferase 3" evidence="2">
    <location>
        <begin position="12"/>
        <end position="393"/>
    </location>
</feature>
<dbReference type="OrthoDB" id="6585993at2759"/>
<organism evidence="3 4">
    <name type="scientific">Frankliniella occidentalis</name>
    <name type="common">Western flower thrips</name>
    <name type="synonym">Euthrips occidentalis</name>
    <dbReference type="NCBI Taxonomy" id="133901"/>
    <lineage>
        <taxon>Eukaryota</taxon>
        <taxon>Metazoa</taxon>
        <taxon>Ecdysozoa</taxon>
        <taxon>Arthropoda</taxon>
        <taxon>Hexapoda</taxon>
        <taxon>Insecta</taxon>
        <taxon>Pterygota</taxon>
        <taxon>Neoptera</taxon>
        <taxon>Paraneoptera</taxon>
        <taxon>Thysanoptera</taxon>
        <taxon>Terebrantia</taxon>
        <taxon>Thripoidea</taxon>
        <taxon>Thripidae</taxon>
        <taxon>Frankliniella</taxon>
    </lineage>
</organism>
<dbReference type="Proteomes" id="UP000504606">
    <property type="component" value="Unplaced"/>
</dbReference>
<sequence>MVSGIDLSPLAGIRVISTMIIVCLHRGFRTMRVATSNAEYLTSWARSHSRFAWVYRGTLCVDTFFLLAGLLLAAVTRADRKSSFPNIMFNRALRLLPVYAIVVLFCCTALPDMGEGPLWVEVAQPVADSCRKWWWSNLLFIQNYVNGGTDEPMCMEHSWSLAVDMHLFIAGTLLLRWLPVGMRGLAALLGLAVLATVPLTVGTLLGGWPATPPWTLRNIQRVWAMPFLYQAYVPTHMRAPPYLLGLAAGKALHMLKNAGFRPGRAVTLLATVASLASMVAVVCFGASLNDLRVPYSALASGLYAGLAPFAWSAAIAVLIIVTVLGEPSVVRSLLSWQPLVTLSRLTFPVYLVSYPLQTLLTAAHRDAVRFTPLAMVPDAMSDCVISFAVSFWLFVVVEAPIRSVAKKALSRLGDSSKPQSKTALIRKSD</sequence>
<dbReference type="AlphaFoldDB" id="A0A6J1SNS7"/>
<dbReference type="RefSeq" id="XP_026282567.1">
    <property type="nucleotide sequence ID" value="XM_026426782.2"/>
</dbReference>
<keyword evidence="3" id="KW-1185">Reference proteome</keyword>
<feature type="transmembrane region" description="Helical" evidence="1">
    <location>
        <begin position="384"/>
        <end position="401"/>
    </location>
</feature>
<dbReference type="GO" id="GO:0016747">
    <property type="term" value="F:acyltransferase activity, transferring groups other than amino-acyl groups"/>
    <property type="evidence" value="ECO:0007669"/>
    <property type="project" value="InterPro"/>
</dbReference>
<evidence type="ECO:0000256" key="1">
    <source>
        <dbReference type="SAM" id="Phobius"/>
    </source>
</evidence>
<feature type="transmembrane region" description="Helical" evidence="1">
    <location>
        <begin position="185"/>
        <end position="208"/>
    </location>
</feature>
<feature type="transmembrane region" description="Helical" evidence="1">
    <location>
        <begin position="95"/>
        <end position="111"/>
    </location>
</feature>
<evidence type="ECO:0000259" key="2">
    <source>
        <dbReference type="Pfam" id="PF01757"/>
    </source>
</evidence>
<feature type="transmembrane region" description="Helical" evidence="1">
    <location>
        <begin position="267"/>
        <end position="288"/>
    </location>
</feature>
<name>A0A6J1SNS7_FRAOC</name>
<dbReference type="GeneID" id="113209336"/>
<protein>
    <submittedName>
        <fullName evidence="4">Nose resistant to fluoxetine protein 6-like</fullName>
    </submittedName>
</protein>
<gene>
    <name evidence="4" type="primary">LOC113209336</name>
</gene>
<feature type="transmembrane region" description="Helical" evidence="1">
    <location>
        <begin position="300"/>
        <end position="324"/>
    </location>
</feature>
<dbReference type="Pfam" id="PF01757">
    <property type="entry name" value="Acyl_transf_3"/>
    <property type="match status" value="1"/>
</dbReference>
<keyword evidence="1" id="KW-0812">Transmembrane</keyword>
<keyword evidence="1" id="KW-0472">Membrane</keyword>